<dbReference type="PANTHER" id="PTHR43249:SF1">
    <property type="entry name" value="D-GLUCOSIDE 3-DEHYDROGENASE"/>
    <property type="match status" value="1"/>
</dbReference>
<comment type="caution">
    <text evidence="3">The sequence shown here is derived from an EMBL/GenBank/DDBJ whole genome shotgun (WGS) entry which is preliminary data.</text>
</comment>
<dbReference type="PANTHER" id="PTHR43249">
    <property type="entry name" value="UDP-N-ACETYL-2-AMINO-2-DEOXY-D-GLUCURONATE OXIDASE"/>
    <property type="match status" value="1"/>
</dbReference>
<keyword evidence="4" id="KW-1185">Reference proteome</keyword>
<name>A0A6G4WDM7_9HYPH</name>
<dbReference type="InterPro" id="IPR052515">
    <property type="entry name" value="Gfo/Idh/MocA_Oxidoreductase"/>
</dbReference>
<evidence type="ECO:0000313" key="4">
    <source>
        <dbReference type="Proteomes" id="UP001642900"/>
    </source>
</evidence>
<protein>
    <submittedName>
        <fullName evidence="3">Gfo/Idh/MocA family oxidoreductase</fullName>
    </submittedName>
</protein>
<dbReference type="InterPro" id="IPR055170">
    <property type="entry name" value="GFO_IDH_MocA-like_dom"/>
</dbReference>
<organism evidence="3 4">
    <name type="scientific">Allomesorhizobium camelthorni</name>
    <dbReference type="NCBI Taxonomy" id="475069"/>
    <lineage>
        <taxon>Bacteria</taxon>
        <taxon>Pseudomonadati</taxon>
        <taxon>Pseudomonadota</taxon>
        <taxon>Alphaproteobacteria</taxon>
        <taxon>Hyphomicrobiales</taxon>
        <taxon>Phyllobacteriaceae</taxon>
        <taxon>Allomesorhizobium</taxon>
    </lineage>
</organism>
<proteinExistence type="predicted"/>
<evidence type="ECO:0000313" key="3">
    <source>
        <dbReference type="EMBL" id="NGO52694.1"/>
    </source>
</evidence>
<dbReference type="Pfam" id="PF01408">
    <property type="entry name" value="GFO_IDH_MocA"/>
    <property type="match status" value="1"/>
</dbReference>
<feature type="domain" description="GFO/IDH/MocA-like oxidoreductase" evidence="2">
    <location>
        <begin position="135"/>
        <end position="242"/>
    </location>
</feature>
<dbReference type="Pfam" id="PF22725">
    <property type="entry name" value="GFO_IDH_MocA_C3"/>
    <property type="match status" value="1"/>
</dbReference>
<dbReference type="AlphaFoldDB" id="A0A6G4WDM7"/>
<dbReference type="EMBL" id="JAAKZF010000021">
    <property type="protein sequence ID" value="NGO52694.1"/>
    <property type="molecule type" value="Genomic_DNA"/>
</dbReference>
<dbReference type="SUPFAM" id="SSF51735">
    <property type="entry name" value="NAD(P)-binding Rossmann-fold domains"/>
    <property type="match status" value="1"/>
</dbReference>
<dbReference type="RefSeq" id="WP_165029333.1">
    <property type="nucleotide sequence ID" value="NZ_JAAKZF010000021.1"/>
</dbReference>
<sequence>MSRRLKVGVVGCGVGVGHIKGYQELPDLYSVEALCDIDPARASAIAGEHGVRASIGDFDAFLEHDLDIVDICTPSALHFEQAKKALLAGRHVVVEKPFASSLAEADALVELEQRSGKRLCPVFQYRFANGIAQLFHLRQRGFAGNAYAATVETHWRRLPAYYDNPWRGRWATELGGCMITHAIHNHDILTHVLGPVRSVFARTSTRVNPVETEDCAAAVLEMADGSLATLSVTLGAEEDMSRLRFCFEGLTAESNRSPYNPGTAPWRFIAADPERQRAIDAAVAEVEPAPERYAGQFLRLHRALTEGGALPVSIADARPSLELITAAYHSARTGEAVHLPIGRDHPLYAGWLPRPDREVA</sequence>
<evidence type="ECO:0000259" key="2">
    <source>
        <dbReference type="Pfam" id="PF22725"/>
    </source>
</evidence>
<evidence type="ECO:0000259" key="1">
    <source>
        <dbReference type="Pfam" id="PF01408"/>
    </source>
</evidence>
<dbReference type="InterPro" id="IPR036291">
    <property type="entry name" value="NAD(P)-bd_dom_sf"/>
</dbReference>
<gene>
    <name evidence="3" type="ORF">G6N73_16165</name>
</gene>
<reference evidence="3 4" key="1">
    <citation type="submission" date="2020-02" db="EMBL/GenBank/DDBJ databases">
        <title>Genome sequence of strain CCNWXJ40-4.</title>
        <authorList>
            <person name="Gao J."/>
            <person name="Sun J."/>
        </authorList>
    </citation>
    <scope>NUCLEOTIDE SEQUENCE [LARGE SCALE GENOMIC DNA]</scope>
    <source>
        <strain evidence="3 4">CCNWXJ 40-4</strain>
    </source>
</reference>
<dbReference type="SUPFAM" id="SSF55347">
    <property type="entry name" value="Glyceraldehyde-3-phosphate dehydrogenase-like, C-terminal domain"/>
    <property type="match status" value="1"/>
</dbReference>
<dbReference type="Proteomes" id="UP001642900">
    <property type="component" value="Unassembled WGS sequence"/>
</dbReference>
<accession>A0A6G4WDM7</accession>
<dbReference type="GO" id="GO:0000166">
    <property type="term" value="F:nucleotide binding"/>
    <property type="evidence" value="ECO:0007669"/>
    <property type="project" value="InterPro"/>
</dbReference>
<feature type="domain" description="Gfo/Idh/MocA-like oxidoreductase N-terminal" evidence="1">
    <location>
        <begin position="5"/>
        <end position="119"/>
    </location>
</feature>
<dbReference type="Gene3D" id="3.40.50.720">
    <property type="entry name" value="NAD(P)-binding Rossmann-like Domain"/>
    <property type="match status" value="1"/>
</dbReference>
<dbReference type="InterPro" id="IPR000683">
    <property type="entry name" value="Gfo/Idh/MocA-like_OxRdtase_N"/>
</dbReference>
<dbReference type="Gene3D" id="3.30.360.10">
    <property type="entry name" value="Dihydrodipicolinate Reductase, domain 2"/>
    <property type="match status" value="1"/>
</dbReference>